<organism evidence="2 3">
    <name type="scientific">Nezara viridula</name>
    <name type="common">Southern green stink bug</name>
    <name type="synonym">Cimex viridulus</name>
    <dbReference type="NCBI Taxonomy" id="85310"/>
    <lineage>
        <taxon>Eukaryota</taxon>
        <taxon>Metazoa</taxon>
        <taxon>Ecdysozoa</taxon>
        <taxon>Arthropoda</taxon>
        <taxon>Hexapoda</taxon>
        <taxon>Insecta</taxon>
        <taxon>Pterygota</taxon>
        <taxon>Neoptera</taxon>
        <taxon>Paraneoptera</taxon>
        <taxon>Hemiptera</taxon>
        <taxon>Heteroptera</taxon>
        <taxon>Panheteroptera</taxon>
        <taxon>Pentatomomorpha</taxon>
        <taxon>Pentatomoidea</taxon>
        <taxon>Pentatomidae</taxon>
        <taxon>Pentatominae</taxon>
        <taxon>Nezara</taxon>
    </lineage>
</organism>
<sequence length="99" mass="11036">MGKIMMRMVMMGARRQFSAGSEEAWPTALYEKSPEQEPAKAPRKPKATVEQRVDSKKYVAQMGQLGLSKPPPTLARTILTYFPADEVPYSTNGLRSVMS</sequence>
<evidence type="ECO:0000313" key="2">
    <source>
        <dbReference type="EMBL" id="CAH1398372.1"/>
    </source>
</evidence>
<protein>
    <submittedName>
        <fullName evidence="2">Uncharacterized protein</fullName>
    </submittedName>
</protein>
<evidence type="ECO:0000313" key="3">
    <source>
        <dbReference type="Proteomes" id="UP001152798"/>
    </source>
</evidence>
<reference evidence="2" key="1">
    <citation type="submission" date="2022-01" db="EMBL/GenBank/DDBJ databases">
        <authorList>
            <person name="King R."/>
        </authorList>
    </citation>
    <scope>NUCLEOTIDE SEQUENCE</scope>
</reference>
<name>A0A9P0HAL4_NEZVI</name>
<dbReference type="OrthoDB" id="10333705at2759"/>
<dbReference type="AlphaFoldDB" id="A0A9P0HAL4"/>
<dbReference type="EMBL" id="OV725080">
    <property type="protein sequence ID" value="CAH1398372.1"/>
    <property type="molecule type" value="Genomic_DNA"/>
</dbReference>
<proteinExistence type="predicted"/>
<feature type="region of interest" description="Disordered" evidence="1">
    <location>
        <begin position="17"/>
        <end position="52"/>
    </location>
</feature>
<evidence type="ECO:0000256" key="1">
    <source>
        <dbReference type="SAM" id="MobiDB-lite"/>
    </source>
</evidence>
<gene>
    <name evidence="2" type="ORF">NEZAVI_LOCUS8037</name>
</gene>
<dbReference type="Proteomes" id="UP001152798">
    <property type="component" value="Chromosome 4"/>
</dbReference>
<keyword evidence="3" id="KW-1185">Reference proteome</keyword>
<accession>A0A9P0HAL4</accession>